<keyword evidence="2" id="KW-1133">Transmembrane helix</keyword>
<dbReference type="PANTHER" id="PTHR22754">
    <property type="entry name" value="DISCO-INTERACTING PROTEIN 2 DIP2 -RELATED"/>
    <property type="match status" value="1"/>
</dbReference>
<evidence type="ECO:0000313" key="5">
    <source>
        <dbReference type="Proteomes" id="UP000240615"/>
    </source>
</evidence>
<dbReference type="Gene3D" id="3.40.50.12780">
    <property type="entry name" value="N-terminal domain of ligase-like"/>
    <property type="match status" value="1"/>
</dbReference>
<protein>
    <recommendedName>
        <fullName evidence="3">AMP-dependent synthetase/ligase domain-containing protein</fullName>
    </recommendedName>
</protein>
<keyword evidence="2" id="KW-0472">Membrane</keyword>
<dbReference type="InterPro" id="IPR045851">
    <property type="entry name" value="AMP-bd_C_sf"/>
</dbReference>
<dbReference type="AlphaFoldDB" id="A0ABC8CUW5"/>
<dbReference type="PANTHER" id="PTHR22754:SF32">
    <property type="entry name" value="DISCO-INTERACTING PROTEIN 2"/>
    <property type="match status" value="1"/>
</dbReference>
<dbReference type="EMBL" id="CP027777">
    <property type="protein sequence ID" value="AVQ39230.1"/>
    <property type="molecule type" value="Genomic_DNA"/>
</dbReference>
<evidence type="ECO:0000313" key="4">
    <source>
        <dbReference type="EMBL" id="AVQ39230.1"/>
    </source>
</evidence>
<reference evidence="4 5" key="1">
    <citation type="submission" date="2018-01" db="EMBL/GenBank/DDBJ databases">
        <title>Genetic Diversity of Clostridium botulinum in seafood.</title>
        <authorList>
            <person name="Athira V."/>
            <person name="Arun Jyothi P.V."/>
            <person name="Lalitha K.V."/>
            <person name="Joseph T.C."/>
        </authorList>
    </citation>
    <scope>NUCLEOTIDE SEQUENCE [LARGE SCALE GENOMIC DNA]</scope>
    <source>
        <strain evidence="4 5">Mfbjulcb8</strain>
    </source>
</reference>
<name>A0ABC8CUW5_CLOBO</name>
<evidence type="ECO:0000256" key="2">
    <source>
        <dbReference type="SAM" id="Phobius"/>
    </source>
</evidence>
<sequence>MKTILDYLCSIESNGIFKKNYIEFYKDSFTNKVPYEEVISKAISMKQQLNHLGISKGQKVIIQIEDNYSFVISLWTCIMGEFIAIPLYRINSVVDHNTDIFKNVKSISEDVLILHDFTEEELAYHKIEDYKNIHISNLISNKENCKSKKIQELNLKNINEDDVMMILYTSGSTARPKGVQLTHKNIIENVKDISNKLYLRQSDKFFIWTPLIHVLGLIMLHITAMLNGINQTIIFPDLFARDPEKFLSLISESEATITALPNFAMVYLIDVLEENNLSMVDLSNLRCIITGTEQIYFSTIKRFLNLNLSNNLREDCIYPFYGMTETGVVITLRDINDNLNILYANKEELYKNNKVIKNNDSGMALVSSGTNDKDMEIMIIDDCNKSLEDNCIGEIIVKGKRIFKGYCNEDEKSLDLNGYFHTGDLGFRSENNLFIIGRKKEVIIINGKNYYPNDIEMICSKIPGINYNNIVAFSYSHIKECRETLVIGIKKPTEIDINELRKNITMQIGKHFKINLEDIVLLKDIPQTISGKKKRNQIKEEYCHGKLRE</sequence>
<dbReference type="Proteomes" id="UP000240615">
    <property type="component" value="Chromosome"/>
</dbReference>
<evidence type="ECO:0000256" key="1">
    <source>
        <dbReference type="ARBA" id="ARBA00006432"/>
    </source>
</evidence>
<dbReference type="SUPFAM" id="SSF56801">
    <property type="entry name" value="Acetyl-CoA synthetase-like"/>
    <property type="match status" value="1"/>
</dbReference>
<feature type="transmembrane region" description="Helical" evidence="2">
    <location>
        <begin position="205"/>
        <end position="226"/>
    </location>
</feature>
<accession>A0ABC8CUW5</accession>
<dbReference type="RefSeq" id="WP_159035260.1">
    <property type="nucleotide sequence ID" value="NZ_CP027777.1"/>
</dbReference>
<dbReference type="Gene3D" id="3.30.300.30">
    <property type="match status" value="1"/>
</dbReference>
<gene>
    <name evidence="4" type="ORF">C7M56_11265</name>
</gene>
<evidence type="ECO:0000259" key="3">
    <source>
        <dbReference type="Pfam" id="PF00501"/>
    </source>
</evidence>
<dbReference type="Pfam" id="PF00501">
    <property type="entry name" value="AMP-binding"/>
    <property type="match status" value="1"/>
</dbReference>
<keyword evidence="2" id="KW-0812">Transmembrane</keyword>
<proteinExistence type="inferred from homology"/>
<dbReference type="InterPro" id="IPR000873">
    <property type="entry name" value="AMP-dep_synth/lig_dom"/>
</dbReference>
<feature type="domain" description="AMP-dependent synthetase/ligase" evidence="3">
    <location>
        <begin position="32"/>
        <end position="406"/>
    </location>
</feature>
<dbReference type="InterPro" id="IPR042099">
    <property type="entry name" value="ANL_N_sf"/>
</dbReference>
<comment type="similarity">
    <text evidence="1">Belongs to the ATP-dependent AMP-binding enzyme family.</text>
</comment>
<organism evidence="4 5">
    <name type="scientific">Clostridium botulinum</name>
    <dbReference type="NCBI Taxonomy" id="1491"/>
    <lineage>
        <taxon>Bacteria</taxon>
        <taxon>Bacillati</taxon>
        <taxon>Bacillota</taxon>
        <taxon>Clostridia</taxon>
        <taxon>Eubacteriales</taxon>
        <taxon>Clostridiaceae</taxon>
        <taxon>Clostridium</taxon>
    </lineage>
</organism>